<reference evidence="2 3" key="1">
    <citation type="submission" date="2019-05" db="EMBL/GenBank/DDBJ databases">
        <title>Another draft genome of Portunus trituberculatus and its Hox gene families provides insights of decapod evolution.</title>
        <authorList>
            <person name="Jeong J.-H."/>
            <person name="Song I."/>
            <person name="Kim S."/>
            <person name="Choi T."/>
            <person name="Kim D."/>
            <person name="Ryu S."/>
            <person name="Kim W."/>
        </authorList>
    </citation>
    <scope>NUCLEOTIDE SEQUENCE [LARGE SCALE GENOMIC DNA]</scope>
    <source>
        <tissue evidence="2">Muscle</tissue>
    </source>
</reference>
<dbReference type="Proteomes" id="UP000324222">
    <property type="component" value="Unassembled WGS sequence"/>
</dbReference>
<comment type="caution">
    <text evidence="2">The sequence shown here is derived from an EMBL/GenBank/DDBJ whole genome shotgun (WGS) entry which is preliminary data.</text>
</comment>
<organism evidence="2 3">
    <name type="scientific">Portunus trituberculatus</name>
    <name type="common">Swimming crab</name>
    <name type="synonym">Neptunus trituberculatus</name>
    <dbReference type="NCBI Taxonomy" id="210409"/>
    <lineage>
        <taxon>Eukaryota</taxon>
        <taxon>Metazoa</taxon>
        <taxon>Ecdysozoa</taxon>
        <taxon>Arthropoda</taxon>
        <taxon>Crustacea</taxon>
        <taxon>Multicrustacea</taxon>
        <taxon>Malacostraca</taxon>
        <taxon>Eumalacostraca</taxon>
        <taxon>Eucarida</taxon>
        <taxon>Decapoda</taxon>
        <taxon>Pleocyemata</taxon>
        <taxon>Brachyura</taxon>
        <taxon>Eubrachyura</taxon>
        <taxon>Portunoidea</taxon>
        <taxon>Portunidae</taxon>
        <taxon>Portuninae</taxon>
        <taxon>Portunus</taxon>
    </lineage>
</organism>
<sequence>MMPHPNTTLATHTASQGLKTSPANLCNCFFYPFYSCVRETMVVIVVVVMVKVPVVKVGAVIQKEIFKHYETWGQICRSEVKFLRNDRKGE</sequence>
<evidence type="ECO:0000256" key="1">
    <source>
        <dbReference type="SAM" id="Phobius"/>
    </source>
</evidence>
<protein>
    <submittedName>
        <fullName evidence="2">Uncharacterized protein</fullName>
    </submittedName>
</protein>
<name>A0A5B7J1Z0_PORTR</name>
<gene>
    <name evidence="2" type="ORF">E2C01_082539</name>
</gene>
<dbReference type="AlphaFoldDB" id="A0A5B7J1Z0"/>
<proteinExistence type="predicted"/>
<dbReference type="EMBL" id="VSRR010075215">
    <property type="protein sequence ID" value="MPC87667.1"/>
    <property type="molecule type" value="Genomic_DNA"/>
</dbReference>
<accession>A0A5B7J1Z0</accession>
<keyword evidence="3" id="KW-1185">Reference proteome</keyword>
<keyword evidence="1" id="KW-1133">Transmembrane helix</keyword>
<evidence type="ECO:0000313" key="2">
    <source>
        <dbReference type="EMBL" id="MPC87667.1"/>
    </source>
</evidence>
<evidence type="ECO:0000313" key="3">
    <source>
        <dbReference type="Proteomes" id="UP000324222"/>
    </source>
</evidence>
<feature type="transmembrane region" description="Helical" evidence="1">
    <location>
        <begin position="41"/>
        <end position="61"/>
    </location>
</feature>
<keyword evidence="1" id="KW-0812">Transmembrane</keyword>
<keyword evidence="1" id="KW-0472">Membrane</keyword>